<protein>
    <submittedName>
        <fullName evidence="11">Uncharacterized protein</fullName>
    </submittedName>
</protein>
<evidence type="ECO:0000256" key="7">
    <source>
        <dbReference type="ARBA" id="ARBA00023136"/>
    </source>
</evidence>
<evidence type="ECO:0000256" key="1">
    <source>
        <dbReference type="ARBA" id="ARBA00004141"/>
    </source>
</evidence>
<keyword evidence="12" id="KW-1185">Reference proteome</keyword>
<sequence length="317" mass="33952">MWGSSDGPSTHELLYHACAGASAGIIAATFVCPLDVIKTRLQVHGLPNLAPSAAGGGVIVSSLKQIIKDEGFRGLYRGLSPTILALFPNWAVYFTVYNMLKGVLHSNANSANQLSIGANIVAASGAGAATAVVTNPLWVVKTRLQTQAMRPGVVPYRGIFSALTRISCEEGIRGLYSGLLPALAGVSHVAIQFPTYEKIKACLAEKDNTTIDNLSAGNLAIASSISKVVASILTYPHEVVRSRLQEQGQVRQTPKSYEGVIDCTRKVFHKEGLAGFYRGCATNLLRTTPAAAITFTSYEMIHRFLHQVFLPEVNSHD</sequence>
<keyword evidence="5" id="KW-0677">Repeat</keyword>
<evidence type="ECO:0000313" key="12">
    <source>
        <dbReference type="Proteomes" id="UP001552299"/>
    </source>
</evidence>
<dbReference type="Gene3D" id="1.50.40.10">
    <property type="entry name" value="Mitochondrial carrier domain"/>
    <property type="match status" value="1"/>
</dbReference>
<evidence type="ECO:0000256" key="5">
    <source>
        <dbReference type="ARBA" id="ARBA00022737"/>
    </source>
</evidence>
<evidence type="ECO:0000256" key="6">
    <source>
        <dbReference type="ARBA" id="ARBA00022989"/>
    </source>
</evidence>
<evidence type="ECO:0000256" key="9">
    <source>
        <dbReference type="RuleBase" id="RU000488"/>
    </source>
</evidence>
<comment type="similarity">
    <text evidence="2 9">Belongs to the mitochondrial carrier (TC 2.A.29) family.</text>
</comment>
<keyword evidence="3 9" id="KW-0813">Transport</keyword>
<dbReference type="InterPro" id="IPR018108">
    <property type="entry name" value="MCP_transmembrane"/>
</dbReference>
<feature type="transmembrane region" description="Helical" evidence="10">
    <location>
        <begin position="116"/>
        <end position="140"/>
    </location>
</feature>
<keyword evidence="6 10" id="KW-1133">Transmembrane helix</keyword>
<evidence type="ECO:0000256" key="8">
    <source>
        <dbReference type="PROSITE-ProRule" id="PRU00282"/>
    </source>
</evidence>
<proteinExistence type="inferred from homology"/>
<evidence type="ECO:0000313" key="11">
    <source>
        <dbReference type="EMBL" id="KAL0915582.1"/>
    </source>
</evidence>
<reference evidence="11 12" key="1">
    <citation type="journal article" date="2024" name="Plant Biotechnol. J.">
        <title>Dendrobium thyrsiflorum genome and its molecular insights into genes involved in important horticultural traits.</title>
        <authorList>
            <person name="Chen B."/>
            <person name="Wang J.Y."/>
            <person name="Zheng P.J."/>
            <person name="Li K.L."/>
            <person name="Liang Y.M."/>
            <person name="Chen X.F."/>
            <person name="Zhang C."/>
            <person name="Zhao X."/>
            <person name="He X."/>
            <person name="Zhang G.Q."/>
            <person name="Liu Z.J."/>
            <person name="Xu Q."/>
        </authorList>
    </citation>
    <scope>NUCLEOTIDE SEQUENCE [LARGE SCALE GENOMIC DNA]</scope>
    <source>
        <strain evidence="11">GZMU011</strain>
    </source>
</reference>
<evidence type="ECO:0000256" key="4">
    <source>
        <dbReference type="ARBA" id="ARBA00022692"/>
    </source>
</evidence>
<dbReference type="SUPFAM" id="SSF103506">
    <property type="entry name" value="Mitochondrial carrier"/>
    <property type="match status" value="1"/>
</dbReference>
<gene>
    <name evidence="11" type="ORF">M5K25_016010</name>
</gene>
<feature type="transmembrane region" description="Helical" evidence="10">
    <location>
        <begin position="13"/>
        <end position="34"/>
    </location>
</feature>
<dbReference type="PRINTS" id="PR00926">
    <property type="entry name" value="MITOCARRIER"/>
</dbReference>
<dbReference type="FunFam" id="1.50.40.10:FF:000081">
    <property type="entry name" value="NAD+ transporter"/>
    <property type="match status" value="1"/>
</dbReference>
<evidence type="ECO:0000256" key="2">
    <source>
        <dbReference type="ARBA" id="ARBA00006375"/>
    </source>
</evidence>
<feature type="transmembrane region" description="Helical" evidence="10">
    <location>
        <begin position="74"/>
        <end position="96"/>
    </location>
</feature>
<dbReference type="InterPro" id="IPR002067">
    <property type="entry name" value="MCP"/>
</dbReference>
<accession>A0ABD0UYP9</accession>
<keyword evidence="4 8" id="KW-0812">Transmembrane</keyword>
<feature type="repeat" description="Solcar" evidence="8">
    <location>
        <begin position="214"/>
        <end position="304"/>
    </location>
</feature>
<feature type="repeat" description="Solcar" evidence="8">
    <location>
        <begin position="114"/>
        <end position="202"/>
    </location>
</feature>
<evidence type="ECO:0000256" key="3">
    <source>
        <dbReference type="ARBA" id="ARBA00022448"/>
    </source>
</evidence>
<feature type="repeat" description="Solcar" evidence="8">
    <location>
        <begin position="11"/>
        <end position="103"/>
    </location>
</feature>
<keyword evidence="7 8" id="KW-0472">Membrane</keyword>
<comment type="caution">
    <text evidence="11">The sequence shown here is derived from an EMBL/GenBank/DDBJ whole genome shotgun (WGS) entry which is preliminary data.</text>
</comment>
<dbReference type="GO" id="GO:0016020">
    <property type="term" value="C:membrane"/>
    <property type="evidence" value="ECO:0007669"/>
    <property type="project" value="UniProtKB-SubCell"/>
</dbReference>
<dbReference type="AlphaFoldDB" id="A0ABD0UYP9"/>
<evidence type="ECO:0000256" key="10">
    <source>
        <dbReference type="SAM" id="Phobius"/>
    </source>
</evidence>
<dbReference type="GO" id="GO:0051724">
    <property type="term" value="F:NAD transmembrane transporter activity"/>
    <property type="evidence" value="ECO:0007669"/>
    <property type="project" value="UniProtKB-ARBA"/>
</dbReference>
<dbReference type="InterPro" id="IPR044712">
    <property type="entry name" value="SLC25A32-like"/>
</dbReference>
<dbReference type="Pfam" id="PF00153">
    <property type="entry name" value="Mito_carr"/>
    <property type="match status" value="3"/>
</dbReference>
<dbReference type="EMBL" id="JANQDX010000012">
    <property type="protein sequence ID" value="KAL0915582.1"/>
    <property type="molecule type" value="Genomic_DNA"/>
</dbReference>
<dbReference type="Proteomes" id="UP001552299">
    <property type="component" value="Unassembled WGS sequence"/>
</dbReference>
<comment type="subcellular location">
    <subcellularLocation>
        <location evidence="1">Membrane</location>
        <topology evidence="1">Multi-pass membrane protein</topology>
    </subcellularLocation>
</comment>
<dbReference type="FunFam" id="1.50.40.10:FF:000105">
    <property type="entry name" value="Nicotinamide adenine dinucleotide transporter 1, chloroplastic"/>
    <property type="match status" value="1"/>
</dbReference>
<dbReference type="PANTHER" id="PTHR45683">
    <property type="entry name" value="MITOCHONDRIAL NICOTINAMIDE ADENINE DINUCLEOTIDE TRANSPORTER 1-RELATED-RELATED"/>
    <property type="match status" value="1"/>
</dbReference>
<dbReference type="PROSITE" id="PS50920">
    <property type="entry name" value="SOLCAR"/>
    <property type="match status" value="3"/>
</dbReference>
<dbReference type="InterPro" id="IPR023395">
    <property type="entry name" value="MCP_dom_sf"/>
</dbReference>
<organism evidence="11 12">
    <name type="scientific">Dendrobium thyrsiflorum</name>
    <name type="common">Pinecone-like raceme dendrobium</name>
    <name type="synonym">Orchid</name>
    <dbReference type="NCBI Taxonomy" id="117978"/>
    <lineage>
        <taxon>Eukaryota</taxon>
        <taxon>Viridiplantae</taxon>
        <taxon>Streptophyta</taxon>
        <taxon>Embryophyta</taxon>
        <taxon>Tracheophyta</taxon>
        <taxon>Spermatophyta</taxon>
        <taxon>Magnoliopsida</taxon>
        <taxon>Liliopsida</taxon>
        <taxon>Asparagales</taxon>
        <taxon>Orchidaceae</taxon>
        <taxon>Epidendroideae</taxon>
        <taxon>Malaxideae</taxon>
        <taxon>Dendrobiinae</taxon>
        <taxon>Dendrobium</taxon>
    </lineage>
</organism>
<name>A0ABD0UYP9_DENTH</name>